<keyword evidence="1" id="KW-1133">Transmembrane helix</keyword>
<sequence length="100" mass="11181">MSRSSLLIATTPPPSNIAVDLPSKSNFLRFFVDLLIMVLCFFIFQNSLTSKAKKRHTQSDHFIITQLLLKKAFCPVQSNAPGLDAKGPARIRFTLPFVSE</sequence>
<keyword evidence="1" id="KW-0472">Membrane</keyword>
<proteinExistence type="predicted"/>
<protein>
    <submittedName>
        <fullName evidence="2">Uncharacterized protein</fullName>
    </submittedName>
</protein>
<reference evidence="2" key="1">
    <citation type="submission" date="2020-01" db="EMBL/GenBank/DDBJ databases">
        <authorList>
            <person name="Qin S."/>
        </authorList>
    </citation>
    <scope>NUCLEOTIDE SEQUENCE</scope>
    <source>
        <strain evidence="2">CVir17-16-YZ6g</strain>
        <plasmid evidence="2">p17-15-vir-like</plasmid>
    </source>
</reference>
<geneLocation type="plasmid" evidence="2">
    <name>p17-15-vir-like</name>
</geneLocation>
<accession>A0A8B0SXU2</accession>
<evidence type="ECO:0000313" key="2">
    <source>
        <dbReference type="EMBL" id="QTX14002.1"/>
    </source>
</evidence>
<name>A0A8B0SXU2_KLEPN</name>
<evidence type="ECO:0000256" key="1">
    <source>
        <dbReference type="SAM" id="Phobius"/>
    </source>
</evidence>
<dbReference type="AlphaFoldDB" id="A0A8B0SXU2"/>
<feature type="transmembrane region" description="Helical" evidence="1">
    <location>
        <begin position="28"/>
        <end position="48"/>
    </location>
</feature>
<dbReference type="EMBL" id="MN956836">
    <property type="protein sequence ID" value="QTX14002.1"/>
    <property type="molecule type" value="Genomic_DNA"/>
</dbReference>
<organism evidence="2">
    <name type="scientific">Klebsiella pneumoniae</name>
    <dbReference type="NCBI Taxonomy" id="573"/>
    <lineage>
        <taxon>Bacteria</taxon>
        <taxon>Pseudomonadati</taxon>
        <taxon>Pseudomonadota</taxon>
        <taxon>Gammaproteobacteria</taxon>
        <taxon>Enterobacterales</taxon>
        <taxon>Enterobacteriaceae</taxon>
        <taxon>Klebsiella/Raoultella group</taxon>
        <taxon>Klebsiella</taxon>
        <taxon>Klebsiella pneumoniae complex</taxon>
    </lineage>
</organism>
<keyword evidence="1" id="KW-0812">Transmembrane</keyword>
<keyword evidence="2" id="KW-0614">Plasmid</keyword>